<dbReference type="EMBL" id="CAJOBD010054204">
    <property type="protein sequence ID" value="CAF4361376.1"/>
    <property type="molecule type" value="Genomic_DNA"/>
</dbReference>
<reference evidence="1" key="1">
    <citation type="submission" date="2021-02" db="EMBL/GenBank/DDBJ databases">
        <authorList>
            <person name="Nowell W R."/>
        </authorList>
    </citation>
    <scope>NUCLEOTIDE SEQUENCE</scope>
</reference>
<protein>
    <submittedName>
        <fullName evidence="1">Uncharacterized protein</fullName>
    </submittedName>
</protein>
<sequence length="36" mass="4026">DDEVGANEDADLFKDSFIPFCFGITSNQINSLEINF</sequence>
<name>A0A820LQD4_9BILA</name>
<feature type="non-terminal residue" evidence="1">
    <location>
        <position position="1"/>
    </location>
</feature>
<dbReference type="AlphaFoldDB" id="A0A820LQD4"/>
<gene>
    <name evidence="1" type="ORF">JBS370_LOCUS42241</name>
</gene>
<evidence type="ECO:0000313" key="1">
    <source>
        <dbReference type="EMBL" id="CAF4361376.1"/>
    </source>
</evidence>
<proteinExistence type="predicted"/>
<accession>A0A820LQD4</accession>
<organism evidence="1 2">
    <name type="scientific">Rotaria sordida</name>
    <dbReference type="NCBI Taxonomy" id="392033"/>
    <lineage>
        <taxon>Eukaryota</taxon>
        <taxon>Metazoa</taxon>
        <taxon>Spiralia</taxon>
        <taxon>Gnathifera</taxon>
        <taxon>Rotifera</taxon>
        <taxon>Eurotatoria</taxon>
        <taxon>Bdelloidea</taxon>
        <taxon>Philodinida</taxon>
        <taxon>Philodinidae</taxon>
        <taxon>Rotaria</taxon>
    </lineage>
</organism>
<evidence type="ECO:0000313" key="2">
    <source>
        <dbReference type="Proteomes" id="UP000663836"/>
    </source>
</evidence>
<dbReference type="Proteomes" id="UP000663836">
    <property type="component" value="Unassembled WGS sequence"/>
</dbReference>
<comment type="caution">
    <text evidence="1">The sequence shown here is derived from an EMBL/GenBank/DDBJ whole genome shotgun (WGS) entry which is preliminary data.</text>
</comment>